<reference evidence="8 9" key="1">
    <citation type="submission" date="2024-10" db="EMBL/GenBank/DDBJ databases">
        <title>The Natural Products Discovery Center: Release of the First 8490 Sequenced Strains for Exploring Actinobacteria Biosynthetic Diversity.</title>
        <authorList>
            <person name="Kalkreuter E."/>
            <person name="Kautsar S.A."/>
            <person name="Yang D."/>
            <person name="Bader C.D."/>
            <person name="Teijaro C.N."/>
            <person name="Fluegel L."/>
            <person name="Davis C.M."/>
            <person name="Simpson J.R."/>
            <person name="Lauterbach L."/>
            <person name="Steele A.D."/>
            <person name="Gui C."/>
            <person name="Meng S."/>
            <person name="Li G."/>
            <person name="Viehrig K."/>
            <person name="Ye F."/>
            <person name="Su P."/>
            <person name="Kiefer A.F."/>
            <person name="Nichols A."/>
            <person name="Cepeda A.J."/>
            <person name="Yan W."/>
            <person name="Fan B."/>
            <person name="Jiang Y."/>
            <person name="Adhikari A."/>
            <person name="Zheng C.-J."/>
            <person name="Schuster L."/>
            <person name="Cowan T.M."/>
            <person name="Smanski M.J."/>
            <person name="Chevrette M.G."/>
            <person name="De Carvalho L.P.S."/>
            <person name="Shen B."/>
        </authorList>
    </citation>
    <scope>NUCLEOTIDE SEQUENCE [LARGE SCALE GENOMIC DNA]</scope>
    <source>
        <strain evidence="8 9">NPDC049639</strain>
    </source>
</reference>
<sequence>MTRLDGDLWALLVEWLPANAHENRPRMTVSTVTAEGRPDARTLLLSEFDPDGFYFHTDARSRKVAQLKANPGVALSLLLDDPGGNPVGRQLVVQGVAEPAPAAEERRAYAARSPYLQQLAWQNTPEFAQLSLDERLARWAAFGAEHARGFTPPPTWVGYLVRPTRLTFWQGNPDTASRRTEFRPTSDGWQLTYLPG</sequence>
<evidence type="ECO:0000313" key="8">
    <source>
        <dbReference type="EMBL" id="MFI7589633.1"/>
    </source>
</evidence>
<dbReference type="InterPro" id="IPR012349">
    <property type="entry name" value="Split_barrel_FMN-bd"/>
</dbReference>
<keyword evidence="3" id="KW-0285">Flavoprotein</keyword>
<keyword evidence="4" id="KW-0288">FMN</keyword>
<dbReference type="Proteomes" id="UP001612915">
    <property type="component" value="Unassembled WGS sequence"/>
</dbReference>
<dbReference type="Pfam" id="PF01243">
    <property type="entry name" value="PNPOx_N"/>
    <property type="match status" value="1"/>
</dbReference>
<feature type="domain" description="Pyridoxine 5'-phosphate oxidase dimerisation C-terminal" evidence="7">
    <location>
        <begin position="156"/>
        <end position="194"/>
    </location>
</feature>
<dbReference type="PANTHER" id="PTHR10851:SF0">
    <property type="entry name" value="PYRIDOXINE-5'-PHOSPHATE OXIDASE"/>
    <property type="match status" value="1"/>
</dbReference>
<dbReference type="EMBL" id="JBITLV010000008">
    <property type="protein sequence ID" value="MFI7589633.1"/>
    <property type="molecule type" value="Genomic_DNA"/>
</dbReference>
<evidence type="ECO:0000256" key="1">
    <source>
        <dbReference type="ARBA" id="ARBA00001917"/>
    </source>
</evidence>
<dbReference type="InterPro" id="IPR019576">
    <property type="entry name" value="Pyridoxamine_oxidase_dimer_C"/>
</dbReference>
<keyword evidence="9" id="KW-1185">Reference proteome</keyword>
<evidence type="ECO:0000256" key="5">
    <source>
        <dbReference type="ARBA" id="ARBA00023002"/>
    </source>
</evidence>
<evidence type="ECO:0000259" key="6">
    <source>
        <dbReference type="Pfam" id="PF01243"/>
    </source>
</evidence>
<evidence type="ECO:0000256" key="3">
    <source>
        <dbReference type="ARBA" id="ARBA00022630"/>
    </source>
</evidence>
<gene>
    <name evidence="8" type="ORF">ACIB24_21405</name>
</gene>
<dbReference type="PANTHER" id="PTHR10851">
    <property type="entry name" value="PYRIDOXINE-5-PHOSPHATE OXIDASE"/>
    <property type="match status" value="1"/>
</dbReference>
<organism evidence="8 9">
    <name type="scientific">Spongisporangium articulatum</name>
    <dbReference type="NCBI Taxonomy" id="3362603"/>
    <lineage>
        <taxon>Bacteria</taxon>
        <taxon>Bacillati</taxon>
        <taxon>Actinomycetota</taxon>
        <taxon>Actinomycetes</taxon>
        <taxon>Kineosporiales</taxon>
        <taxon>Kineosporiaceae</taxon>
        <taxon>Spongisporangium</taxon>
    </lineage>
</organism>
<comment type="caution">
    <text evidence="8">The sequence shown here is derived from an EMBL/GenBank/DDBJ whole genome shotgun (WGS) entry which is preliminary data.</text>
</comment>
<dbReference type="InterPro" id="IPR000659">
    <property type="entry name" value="Pyridox_Oxase"/>
</dbReference>
<proteinExistence type="inferred from homology"/>
<comment type="cofactor">
    <cofactor evidence="1">
        <name>FMN</name>
        <dbReference type="ChEBI" id="CHEBI:58210"/>
    </cofactor>
</comment>
<keyword evidence="5" id="KW-0560">Oxidoreductase</keyword>
<protein>
    <submittedName>
        <fullName evidence="8">Pyridoxamine 5'-phosphate oxidase family protein</fullName>
    </submittedName>
</protein>
<dbReference type="RefSeq" id="WP_398284236.1">
    <property type="nucleotide sequence ID" value="NZ_JBITLV010000008.1"/>
</dbReference>
<feature type="domain" description="Pyridoxamine 5'-phosphate oxidase N-terminal" evidence="6">
    <location>
        <begin position="22"/>
        <end position="119"/>
    </location>
</feature>
<name>A0ABW8ATA7_9ACTN</name>
<evidence type="ECO:0000313" key="9">
    <source>
        <dbReference type="Proteomes" id="UP001612915"/>
    </source>
</evidence>
<dbReference type="Gene3D" id="2.30.110.10">
    <property type="entry name" value="Electron Transport, Fmn-binding Protein, Chain A"/>
    <property type="match status" value="1"/>
</dbReference>
<dbReference type="InterPro" id="IPR011576">
    <property type="entry name" value="Pyridox_Oxase_N"/>
</dbReference>
<evidence type="ECO:0000256" key="4">
    <source>
        <dbReference type="ARBA" id="ARBA00022643"/>
    </source>
</evidence>
<dbReference type="SUPFAM" id="SSF50475">
    <property type="entry name" value="FMN-binding split barrel"/>
    <property type="match status" value="1"/>
</dbReference>
<dbReference type="Pfam" id="PF10590">
    <property type="entry name" value="PNP_phzG_C"/>
    <property type="match status" value="1"/>
</dbReference>
<accession>A0ABW8ATA7</accession>
<evidence type="ECO:0000256" key="2">
    <source>
        <dbReference type="ARBA" id="ARBA00007301"/>
    </source>
</evidence>
<evidence type="ECO:0000259" key="7">
    <source>
        <dbReference type="Pfam" id="PF10590"/>
    </source>
</evidence>
<comment type="similarity">
    <text evidence="2">Belongs to the pyridoxamine 5'-phosphate oxidase family.</text>
</comment>